<dbReference type="OrthoDB" id="5904314at2"/>
<reference evidence="1 2" key="1">
    <citation type="submission" date="2019-04" db="EMBL/GenBank/DDBJ databases">
        <authorList>
            <person name="Hwang J.C."/>
        </authorList>
    </citation>
    <scope>NUCLEOTIDE SEQUENCE [LARGE SCALE GENOMIC DNA]</scope>
    <source>
        <strain evidence="1 2">IMCC35002</strain>
    </source>
</reference>
<name>A0A4U1BRG5_9GAMM</name>
<gene>
    <name evidence="1" type="ORF">FCL42_06540</name>
</gene>
<accession>A0A4U1BRG5</accession>
<evidence type="ECO:0000313" key="2">
    <source>
        <dbReference type="Proteomes" id="UP000305675"/>
    </source>
</evidence>
<proteinExistence type="predicted"/>
<dbReference type="Proteomes" id="UP000305675">
    <property type="component" value="Unassembled WGS sequence"/>
</dbReference>
<keyword evidence="2" id="KW-1185">Reference proteome</keyword>
<organism evidence="1 2">
    <name type="scientific">Ferrimonas aestuarii</name>
    <dbReference type="NCBI Taxonomy" id="2569539"/>
    <lineage>
        <taxon>Bacteria</taxon>
        <taxon>Pseudomonadati</taxon>
        <taxon>Pseudomonadota</taxon>
        <taxon>Gammaproteobacteria</taxon>
        <taxon>Alteromonadales</taxon>
        <taxon>Ferrimonadaceae</taxon>
        <taxon>Ferrimonas</taxon>
    </lineage>
</organism>
<protein>
    <submittedName>
        <fullName evidence="1">Uncharacterized protein</fullName>
    </submittedName>
</protein>
<dbReference type="AlphaFoldDB" id="A0A4U1BRG5"/>
<sequence length="102" mass="10447">MSNSHNELSPASRAMIASALLGGSASAAAQWQAYRQGEVSIEELTQRSLKDAAKAGLAGGLATAVAGQMAGRPLLSLTTVLAAGAASLYLMDDLLENSREEN</sequence>
<evidence type="ECO:0000313" key="1">
    <source>
        <dbReference type="EMBL" id="TKB56785.1"/>
    </source>
</evidence>
<dbReference type="Pfam" id="PF26373">
    <property type="entry name" value="MamC"/>
    <property type="match status" value="1"/>
</dbReference>
<dbReference type="RefSeq" id="WP_136862589.1">
    <property type="nucleotide sequence ID" value="NZ_SWCJ01000003.1"/>
</dbReference>
<dbReference type="InterPro" id="IPR058956">
    <property type="entry name" value="MamC"/>
</dbReference>
<dbReference type="EMBL" id="SWCJ01000003">
    <property type="protein sequence ID" value="TKB56785.1"/>
    <property type="molecule type" value="Genomic_DNA"/>
</dbReference>
<comment type="caution">
    <text evidence="1">The sequence shown here is derived from an EMBL/GenBank/DDBJ whole genome shotgun (WGS) entry which is preliminary data.</text>
</comment>